<name>A0A1G9I9Z8_9ACTN</name>
<dbReference type="RefSeq" id="WP_093249075.1">
    <property type="nucleotide sequence ID" value="NZ_FNGP01000001.1"/>
</dbReference>
<protein>
    <submittedName>
        <fullName evidence="1">Uncharacterized protein</fullName>
    </submittedName>
</protein>
<gene>
    <name evidence="1" type="ORF">SAMN04488242_0806</name>
</gene>
<evidence type="ECO:0000313" key="1">
    <source>
        <dbReference type="EMBL" id="SDL21926.1"/>
    </source>
</evidence>
<dbReference type="Proteomes" id="UP000199475">
    <property type="component" value="Unassembled WGS sequence"/>
</dbReference>
<dbReference type="EMBL" id="FNGP01000001">
    <property type="protein sequence ID" value="SDL21926.1"/>
    <property type="molecule type" value="Genomic_DNA"/>
</dbReference>
<organism evidence="1 2">
    <name type="scientific">Tessaracoccus oleiagri</name>
    <dbReference type="NCBI Taxonomy" id="686624"/>
    <lineage>
        <taxon>Bacteria</taxon>
        <taxon>Bacillati</taxon>
        <taxon>Actinomycetota</taxon>
        <taxon>Actinomycetes</taxon>
        <taxon>Propionibacteriales</taxon>
        <taxon>Propionibacteriaceae</taxon>
        <taxon>Tessaracoccus</taxon>
    </lineage>
</organism>
<evidence type="ECO:0000313" key="2">
    <source>
        <dbReference type="Proteomes" id="UP000199475"/>
    </source>
</evidence>
<proteinExistence type="predicted"/>
<sequence length="157" mass="17362">MNSERIVVEFTEQTLEAGESAKAPLETLQSSLDAKAVELDVRGLPDNPPNAVAWWLAAWYGIKVVAKFVVDHDDTWNAITTFIADVMDGHLKDGWVKIEVAADGTVTHSTHKGNEHPEGSIVTVKDGKEEVRQSDAAQFTREHFLKALREVLKNLLS</sequence>
<accession>A0A1G9I9Z8</accession>
<dbReference type="AlphaFoldDB" id="A0A1G9I9Z8"/>
<reference evidence="1 2" key="1">
    <citation type="submission" date="2016-10" db="EMBL/GenBank/DDBJ databases">
        <authorList>
            <person name="de Groot N.N."/>
        </authorList>
    </citation>
    <scope>NUCLEOTIDE SEQUENCE [LARGE SCALE GENOMIC DNA]</scope>
    <source>
        <strain evidence="1 2">CGMCC 1.9159</strain>
    </source>
</reference>
<keyword evidence="2" id="KW-1185">Reference proteome</keyword>